<feature type="non-terminal residue" evidence="2">
    <location>
        <position position="63"/>
    </location>
</feature>
<dbReference type="EMBL" id="JAVRRR010000113">
    <property type="protein sequence ID" value="KAK5145986.1"/>
    <property type="molecule type" value="Genomic_DNA"/>
</dbReference>
<gene>
    <name evidence="2" type="ORF">LTR32_002342</name>
</gene>
<reference evidence="2 3" key="1">
    <citation type="submission" date="2023-08" db="EMBL/GenBank/DDBJ databases">
        <title>Black Yeasts Isolated from many extreme environments.</title>
        <authorList>
            <person name="Coleine C."/>
            <person name="Stajich J.E."/>
            <person name="Selbmann L."/>
        </authorList>
    </citation>
    <scope>NUCLEOTIDE SEQUENCE [LARGE SCALE GENOMIC DNA]</scope>
    <source>
        <strain evidence="2 3">CCFEE 5386</strain>
    </source>
</reference>
<keyword evidence="3" id="KW-1185">Reference proteome</keyword>
<proteinExistence type="predicted"/>
<accession>A0ABR0LAH1</accession>
<sequence length="63" mass="6908">MMDSPRTAHPGPPTALDLGQRSTRAPGRPVQSNMYPHKHHSAPQSPPYREGDAQKPSLPPLKM</sequence>
<evidence type="ECO:0000313" key="3">
    <source>
        <dbReference type="Proteomes" id="UP001308179"/>
    </source>
</evidence>
<organism evidence="2 3">
    <name type="scientific">Rachicladosporium monterosium</name>
    <dbReference type="NCBI Taxonomy" id="1507873"/>
    <lineage>
        <taxon>Eukaryota</taxon>
        <taxon>Fungi</taxon>
        <taxon>Dikarya</taxon>
        <taxon>Ascomycota</taxon>
        <taxon>Pezizomycotina</taxon>
        <taxon>Dothideomycetes</taxon>
        <taxon>Dothideomycetidae</taxon>
        <taxon>Cladosporiales</taxon>
        <taxon>Cladosporiaceae</taxon>
        <taxon>Rachicladosporium</taxon>
    </lineage>
</organism>
<evidence type="ECO:0000256" key="1">
    <source>
        <dbReference type="SAM" id="MobiDB-lite"/>
    </source>
</evidence>
<evidence type="ECO:0000313" key="2">
    <source>
        <dbReference type="EMBL" id="KAK5145986.1"/>
    </source>
</evidence>
<name>A0ABR0LAH1_9PEZI</name>
<dbReference type="Proteomes" id="UP001308179">
    <property type="component" value="Unassembled WGS sequence"/>
</dbReference>
<feature type="region of interest" description="Disordered" evidence="1">
    <location>
        <begin position="1"/>
        <end position="63"/>
    </location>
</feature>
<protein>
    <submittedName>
        <fullName evidence="2">Uncharacterized protein</fullName>
    </submittedName>
</protein>
<comment type="caution">
    <text evidence="2">The sequence shown here is derived from an EMBL/GenBank/DDBJ whole genome shotgun (WGS) entry which is preliminary data.</text>
</comment>